<dbReference type="PROSITE" id="PS50949">
    <property type="entry name" value="HTH_GNTR"/>
    <property type="match status" value="1"/>
</dbReference>
<keyword evidence="1" id="KW-0805">Transcription regulation</keyword>
<sequence>MSREINNLQEKAYQEIRKKIILGEFRPGVKISEKELEVKLNIGRTPIREALIRLRREGLLYAKAQSGTYISKINLASADHARFVREHLEKLIMLECCSKLTQEDQHHLEAILLSQEKAALQQDNNRFLETDDEFHRYFYKLVGKDEIWNWMQTHNTHLNRFRWLRLEVVDLKWELILEQHRNMFLSVLNRNPEEAEFLTSQHLHMMIDEKQTLIETYPDYFQ</sequence>
<reference evidence="4 5" key="1">
    <citation type="submission" date="2017-03" db="EMBL/GenBank/DDBJ databases">
        <title>Paenibacillus larvae genome sequencing.</title>
        <authorList>
            <person name="Dingman D.W."/>
        </authorList>
    </citation>
    <scope>NUCLEOTIDE SEQUENCE [LARGE SCALE GENOMIC DNA]</scope>
    <source>
        <strain evidence="4 5">SAG 10367</strain>
    </source>
</reference>
<dbReference type="InterPro" id="IPR036390">
    <property type="entry name" value="WH_DNA-bd_sf"/>
</dbReference>
<dbReference type="PRINTS" id="PR00035">
    <property type="entry name" value="HTHGNTR"/>
</dbReference>
<evidence type="ECO:0000313" key="5">
    <source>
        <dbReference type="Proteomes" id="UP000192727"/>
    </source>
</evidence>
<dbReference type="SUPFAM" id="SSF46785">
    <property type="entry name" value="Winged helix' DNA-binding domain"/>
    <property type="match status" value="1"/>
</dbReference>
<keyword evidence="2" id="KW-0238">DNA-binding</keyword>
<dbReference type="CDD" id="cd07377">
    <property type="entry name" value="WHTH_GntR"/>
    <property type="match status" value="1"/>
</dbReference>
<dbReference type="InterPro" id="IPR036388">
    <property type="entry name" value="WH-like_DNA-bd_sf"/>
</dbReference>
<dbReference type="Proteomes" id="UP000192727">
    <property type="component" value="Chromosome"/>
</dbReference>
<evidence type="ECO:0000256" key="3">
    <source>
        <dbReference type="ARBA" id="ARBA00023163"/>
    </source>
</evidence>
<dbReference type="PANTHER" id="PTHR43537">
    <property type="entry name" value="TRANSCRIPTIONAL REGULATOR, GNTR FAMILY"/>
    <property type="match status" value="1"/>
</dbReference>
<dbReference type="AlphaFoldDB" id="A0A1V0UVB2"/>
<dbReference type="Pfam" id="PF00392">
    <property type="entry name" value="GntR"/>
    <property type="match status" value="1"/>
</dbReference>
<dbReference type="SMART" id="SM00345">
    <property type="entry name" value="HTH_GNTR"/>
    <property type="match status" value="1"/>
</dbReference>
<dbReference type="SUPFAM" id="SSF48008">
    <property type="entry name" value="GntR ligand-binding domain-like"/>
    <property type="match status" value="1"/>
</dbReference>
<gene>
    <name evidence="4" type="ORF">B7C51_16560</name>
</gene>
<dbReference type="Gene3D" id="1.20.120.530">
    <property type="entry name" value="GntR ligand-binding domain-like"/>
    <property type="match status" value="1"/>
</dbReference>
<dbReference type="Pfam" id="PF07729">
    <property type="entry name" value="FCD"/>
    <property type="match status" value="1"/>
</dbReference>
<dbReference type="InterPro" id="IPR011711">
    <property type="entry name" value="GntR_C"/>
</dbReference>
<name>A0A1V0UVB2_9BACL</name>
<dbReference type="PANTHER" id="PTHR43537:SF5">
    <property type="entry name" value="UXU OPERON TRANSCRIPTIONAL REGULATOR"/>
    <property type="match status" value="1"/>
</dbReference>
<dbReference type="GO" id="GO:0003700">
    <property type="term" value="F:DNA-binding transcription factor activity"/>
    <property type="evidence" value="ECO:0007669"/>
    <property type="project" value="InterPro"/>
</dbReference>
<organism evidence="4 5">
    <name type="scientific">Paenibacillus larvae subsp. pulvifaciens</name>
    <dbReference type="NCBI Taxonomy" id="1477"/>
    <lineage>
        <taxon>Bacteria</taxon>
        <taxon>Bacillati</taxon>
        <taxon>Bacillota</taxon>
        <taxon>Bacilli</taxon>
        <taxon>Bacillales</taxon>
        <taxon>Paenibacillaceae</taxon>
        <taxon>Paenibacillus</taxon>
    </lineage>
</organism>
<dbReference type="InterPro" id="IPR008920">
    <property type="entry name" value="TF_FadR/GntR_C"/>
</dbReference>
<dbReference type="EMBL" id="CP020557">
    <property type="protein sequence ID" value="ARF69076.1"/>
    <property type="molecule type" value="Genomic_DNA"/>
</dbReference>
<dbReference type="GO" id="GO:0003677">
    <property type="term" value="F:DNA binding"/>
    <property type="evidence" value="ECO:0007669"/>
    <property type="project" value="UniProtKB-KW"/>
</dbReference>
<evidence type="ECO:0000313" key="4">
    <source>
        <dbReference type="EMBL" id="ARF69076.1"/>
    </source>
</evidence>
<evidence type="ECO:0000256" key="2">
    <source>
        <dbReference type="ARBA" id="ARBA00023125"/>
    </source>
</evidence>
<dbReference type="InterPro" id="IPR000524">
    <property type="entry name" value="Tscrpt_reg_HTH_GntR"/>
</dbReference>
<protein>
    <submittedName>
        <fullName evidence="4">GntR family transcriptional regulator</fullName>
    </submittedName>
</protein>
<dbReference type="GeneID" id="64217774"/>
<dbReference type="RefSeq" id="WP_023483454.1">
    <property type="nucleotide sequence ID" value="NZ_CP019794.1"/>
</dbReference>
<keyword evidence="3" id="KW-0804">Transcription</keyword>
<evidence type="ECO:0000256" key="1">
    <source>
        <dbReference type="ARBA" id="ARBA00023015"/>
    </source>
</evidence>
<dbReference type="Gene3D" id="1.10.10.10">
    <property type="entry name" value="Winged helix-like DNA-binding domain superfamily/Winged helix DNA-binding domain"/>
    <property type="match status" value="1"/>
</dbReference>
<proteinExistence type="predicted"/>
<dbReference type="SMART" id="SM00895">
    <property type="entry name" value="FCD"/>
    <property type="match status" value="1"/>
</dbReference>
<accession>A0A1V0UVB2</accession>